<evidence type="ECO:0000256" key="2">
    <source>
        <dbReference type="ARBA" id="ARBA00010219"/>
    </source>
</evidence>
<sequence>MVTQAFLAPSFRLATHHGRPVPRATSVWMQEASVTKVEIPSIPFSKYHGIGNDFILIDNRESDTPLLNAEQCKEVCSRHFSVGADGVIFAMPGRDGADYSMRIYNSDGSEPEMCGNGIRCLAKFLRQLEGEGGGGKDRGKMRGKEGRREGRRENWRNGGGKRESVLEGSGSLVSPTPF</sequence>
<dbReference type="Gene3D" id="3.10.310.10">
    <property type="entry name" value="Diaminopimelate Epimerase, Chain A, domain 1"/>
    <property type="match status" value="1"/>
</dbReference>
<evidence type="ECO:0000256" key="5">
    <source>
        <dbReference type="ARBA" id="ARBA00023154"/>
    </source>
</evidence>
<name>A0A4D9D8M6_9STRA</name>
<evidence type="ECO:0000256" key="7">
    <source>
        <dbReference type="ARBA" id="ARBA00051712"/>
    </source>
</evidence>
<dbReference type="EMBL" id="SDOX01000010">
    <property type="protein sequence ID" value="TFJ85835.1"/>
    <property type="molecule type" value="Genomic_DNA"/>
</dbReference>
<dbReference type="GO" id="GO:0009089">
    <property type="term" value="P:lysine biosynthetic process via diaminopimelate"/>
    <property type="evidence" value="ECO:0007669"/>
    <property type="project" value="UniProtKB-UniPathway"/>
</dbReference>
<dbReference type="InterPro" id="IPR018510">
    <property type="entry name" value="DAP_epimerase_AS"/>
</dbReference>
<dbReference type="NCBIfam" id="TIGR00652">
    <property type="entry name" value="DapF"/>
    <property type="match status" value="1"/>
</dbReference>
<dbReference type="PANTHER" id="PTHR31689">
    <property type="entry name" value="DIAMINOPIMELATE EPIMERASE, CHLOROPLASTIC"/>
    <property type="match status" value="1"/>
</dbReference>
<keyword evidence="10" id="KW-1185">Reference proteome</keyword>
<reference evidence="9 10" key="1">
    <citation type="submission" date="2019-01" db="EMBL/GenBank/DDBJ databases">
        <title>Nuclear Genome Assembly of the Microalgal Biofuel strain Nannochloropsis salina CCMP1776.</title>
        <authorList>
            <person name="Hovde B."/>
        </authorList>
    </citation>
    <scope>NUCLEOTIDE SEQUENCE [LARGE SCALE GENOMIC DNA]</scope>
    <source>
        <strain evidence="9 10">CCMP1776</strain>
    </source>
</reference>
<dbReference type="GO" id="GO:0005829">
    <property type="term" value="C:cytosol"/>
    <property type="evidence" value="ECO:0007669"/>
    <property type="project" value="TreeGrafter"/>
</dbReference>
<keyword evidence="6" id="KW-0413">Isomerase</keyword>
<dbReference type="Pfam" id="PF01678">
    <property type="entry name" value="DAP_epimerase"/>
    <property type="match status" value="1"/>
</dbReference>
<dbReference type="PROSITE" id="PS01326">
    <property type="entry name" value="DAP_EPIMERASE"/>
    <property type="match status" value="1"/>
</dbReference>
<evidence type="ECO:0000256" key="1">
    <source>
        <dbReference type="ARBA" id="ARBA00005196"/>
    </source>
</evidence>
<comment type="caution">
    <text evidence="9">The sequence shown here is derived from an EMBL/GenBank/DDBJ whole genome shotgun (WGS) entry which is preliminary data.</text>
</comment>
<keyword evidence="5" id="KW-0457">Lysine biosynthesis</keyword>
<dbReference type="InterPro" id="IPR001653">
    <property type="entry name" value="DAP_epimerase_DapF"/>
</dbReference>
<feature type="region of interest" description="Disordered" evidence="8">
    <location>
        <begin position="131"/>
        <end position="178"/>
    </location>
</feature>
<proteinExistence type="inferred from homology"/>
<evidence type="ECO:0000256" key="6">
    <source>
        <dbReference type="ARBA" id="ARBA00023235"/>
    </source>
</evidence>
<dbReference type="GO" id="GO:0008837">
    <property type="term" value="F:diaminopimelate epimerase activity"/>
    <property type="evidence" value="ECO:0007669"/>
    <property type="project" value="UniProtKB-EC"/>
</dbReference>
<dbReference type="UniPathway" id="UPA00034">
    <property type="reaction ID" value="UER00025"/>
</dbReference>
<keyword evidence="4" id="KW-0028">Amino-acid biosynthesis</keyword>
<comment type="pathway">
    <text evidence="1">Amino-acid biosynthesis; L-lysine biosynthesis via DAP pathway; DL-2,6-diaminopimelate from LL-2,6-diaminopimelate: step 1/1.</text>
</comment>
<evidence type="ECO:0000256" key="8">
    <source>
        <dbReference type="SAM" id="MobiDB-lite"/>
    </source>
</evidence>
<feature type="compositionally biased region" description="Basic and acidic residues" evidence="8">
    <location>
        <begin position="131"/>
        <end position="165"/>
    </location>
</feature>
<protein>
    <recommendedName>
        <fullName evidence="3">diaminopimelate epimerase</fullName>
        <ecNumber evidence="3">5.1.1.7</ecNumber>
    </recommendedName>
</protein>
<evidence type="ECO:0000313" key="10">
    <source>
        <dbReference type="Proteomes" id="UP000355283"/>
    </source>
</evidence>
<dbReference type="OrthoDB" id="4768at2759"/>
<dbReference type="EC" id="5.1.1.7" evidence="3"/>
<dbReference type="Proteomes" id="UP000355283">
    <property type="component" value="Unassembled WGS sequence"/>
</dbReference>
<dbReference type="PANTHER" id="PTHR31689:SF0">
    <property type="entry name" value="DIAMINOPIMELATE EPIMERASE"/>
    <property type="match status" value="1"/>
</dbReference>
<gene>
    <name evidence="9" type="ORF">NSK_002655</name>
</gene>
<comment type="catalytic activity">
    <reaction evidence="7">
        <text>(2S,6S)-2,6-diaminopimelate = meso-2,6-diaminopimelate</text>
        <dbReference type="Rhea" id="RHEA:15393"/>
        <dbReference type="ChEBI" id="CHEBI:57609"/>
        <dbReference type="ChEBI" id="CHEBI:57791"/>
        <dbReference type="EC" id="5.1.1.7"/>
    </reaction>
</comment>
<evidence type="ECO:0000256" key="4">
    <source>
        <dbReference type="ARBA" id="ARBA00022605"/>
    </source>
</evidence>
<evidence type="ECO:0000313" key="9">
    <source>
        <dbReference type="EMBL" id="TFJ85835.1"/>
    </source>
</evidence>
<organism evidence="9 10">
    <name type="scientific">Nannochloropsis salina CCMP1776</name>
    <dbReference type="NCBI Taxonomy" id="1027361"/>
    <lineage>
        <taxon>Eukaryota</taxon>
        <taxon>Sar</taxon>
        <taxon>Stramenopiles</taxon>
        <taxon>Ochrophyta</taxon>
        <taxon>Eustigmatophyceae</taxon>
        <taxon>Eustigmatales</taxon>
        <taxon>Monodopsidaceae</taxon>
        <taxon>Microchloropsis</taxon>
        <taxon>Microchloropsis salina</taxon>
    </lineage>
</organism>
<comment type="similarity">
    <text evidence="2">Belongs to the diaminopimelate epimerase family.</text>
</comment>
<evidence type="ECO:0000256" key="3">
    <source>
        <dbReference type="ARBA" id="ARBA00013080"/>
    </source>
</evidence>
<accession>A0A4D9D8M6</accession>
<dbReference type="SUPFAM" id="SSF54506">
    <property type="entry name" value="Diaminopimelate epimerase-like"/>
    <property type="match status" value="1"/>
</dbReference>
<dbReference type="AlphaFoldDB" id="A0A4D9D8M6"/>